<protein>
    <submittedName>
        <fullName evidence="1">Uncharacterized protein</fullName>
    </submittedName>
</protein>
<sequence>HPFAECPADRLWDNSYSTVSKRVLRQLLVRSSNKPLCVDWQRGRSCPSRLHDERHLCSGCLSLSHGAQNCPRAQTLSSSVSL</sequence>
<dbReference type="OrthoDB" id="2158839at2759"/>
<dbReference type="Proteomes" id="UP000823399">
    <property type="component" value="Unassembled WGS sequence"/>
</dbReference>
<evidence type="ECO:0000313" key="2">
    <source>
        <dbReference type="Proteomes" id="UP000823399"/>
    </source>
</evidence>
<name>A0A9P7FDY7_9AGAM</name>
<gene>
    <name evidence="1" type="ORF">F5147DRAFT_568880</name>
</gene>
<organism evidence="1 2">
    <name type="scientific">Suillus discolor</name>
    <dbReference type="NCBI Taxonomy" id="1912936"/>
    <lineage>
        <taxon>Eukaryota</taxon>
        <taxon>Fungi</taxon>
        <taxon>Dikarya</taxon>
        <taxon>Basidiomycota</taxon>
        <taxon>Agaricomycotina</taxon>
        <taxon>Agaricomycetes</taxon>
        <taxon>Agaricomycetidae</taxon>
        <taxon>Boletales</taxon>
        <taxon>Suillineae</taxon>
        <taxon>Suillaceae</taxon>
        <taxon>Suillus</taxon>
    </lineage>
</organism>
<evidence type="ECO:0000313" key="1">
    <source>
        <dbReference type="EMBL" id="KAG2115725.1"/>
    </source>
</evidence>
<dbReference type="GeneID" id="64693179"/>
<keyword evidence="2" id="KW-1185">Reference proteome</keyword>
<proteinExistence type="predicted"/>
<dbReference type="EMBL" id="JABBWM010000007">
    <property type="protein sequence ID" value="KAG2115725.1"/>
    <property type="molecule type" value="Genomic_DNA"/>
</dbReference>
<reference evidence="1" key="1">
    <citation type="journal article" date="2020" name="New Phytol.">
        <title>Comparative genomics reveals dynamic genome evolution in host specialist ectomycorrhizal fungi.</title>
        <authorList>
            <person name="Lofgren L.A."/>
            <person name="Nguyen N.H."/>
            <person name="Vilgalys R."/>
            <person name="Ruytinx J."/>
            <person name="Liao H.L."/>
            <person name="Branco S."/>
            <person name="Kuo A."/>
            <person name="LaButti K."/>
            <person name="Lipzen A."/>
            <person name="Andreopoulos W."/>
            <person name="Pangilinan J."/>
            <person name="Riley R."/>
            <person name="Hundley H."/>
            <person name="Na H."/>
            <person name="Barry K."/>
            <person name="Grigoriev I.V."/>
            <person name="Stajich J.E."/>
            <person name="Kennedy P.G."/>
        </authorList>
    </citation>
    <scope>NUCLEOTIDE SEQUENCE</scope>
    <source>
        <strain evidence="1">FC423</strain>
    </source>
</reference>
<feature type="non-terminal residue" evidence="1">
    <location>
        <position position="1"/>
    </location>
</feature>
<accession>A0A9P7FDY7</accession>
<comment type="caution">
    <text evidence="1">The sequence shown here is derived from an EMBL/GenBank/DDBJ whole genome shotgun (WGS) entry which is preliminary data.</text>
</comment>
<dbReference type="AlphaFoldDB" id="A0A9P7FDY7"/>
<dbReference type="RefSeq" id="XP_041297104.1">
    <property type="nucleotide sequence ID" value="XM_041430920.1"/>
</dbReference>